<feature type="domain" description="MalT-like TPR region" evidence="1">
    <location>
        <begin position="470"/>
        <end position="801"/>
    </location>
</feature>
<evidence type="ECO:0000259" key="2">
    <source>
        <dbReference type="Pfam" id="PF25873"/>
    </source>
</evidence>
<dbReference type="Pfam" id="PF17874">
    <property type="entry name" value="TPR_MalT"/>
    <property type="match status" value="1"/>
</dbReference>
<dbReference type="SUPFAM" id="SSF48452">
    <property type="entry name" value="TPR-like"/>
    <property type="match status" value="1"/>
</dbReference>
<name>A0A6J4H3Z3_9CHLR</name>
<gene>
    <name evidence="3" type="ORF">AVDCRST_MAG93-86</name>
</gene>
<evidence type="ECO:0000259" key="1">
    <source>
        <dbReference type="Pfam" id="PF17874"/>
    </source>
</evidence>
<dbReference type="InterPro" id="IPR011990">
    <property type="entry name" value="TPR-like_helical_dom_sf"/>
</dbReference>
<organism evidence="3">
    <name type="scientific">uncultured Chloroflexia bacterium</name>
    <dbReference type="NCBI Taxonomy" id="1672391"/>
    <lineage>
        <taxon>Bacteria</taxon>
        <taxon>Bacillati</taxon>
        <taxon>Chloroflexota</taxon>
        <taxon>Chloroflexia</taxon>
        <taxon>environmental samples</taxon>
    </lineage>
</organism>
<protein>
    <submittedName>
        <fullName evidence="3">Transcriptional activator of maltose regulon, MalT</fullName>
    </submittedName>
</protein>
<dbReference type="InterPro" id="IPR019734">
    <property type="entry name" value="TPR_rpt"/>
</dbReference>
<proteinExistence type="predicted"/>
<feature type="domain" description="MalT-like winged helix" evidence="2">
    <location>
        <begin position="261"/>
        <end position="343"/>
    </location>
</feature>
<sequence length="844" mass="92574">MNGQLLTTKFLTPQPRRAHVPRPRLYDRLEAGMESRLTVISAPAGFGKTALLSAWRAASVDEERSIGWLSLDESDDDATRFWTHVIAAVQRARPGVGEHALTLLDTPRMPIESILSSLINDVAEVPQDLIVVLDDYHLVQAEPIHRAVGFLLEHVPPQMHLVVSCCTDPPLPLARLRARGQLIEVRAVDLRFTFDEAVAFLNGVMGLSLSERDVSTLEARTEGWAAGLQLAALSLREREDVGAFISTFAGSNRHVLDYLTDEVLERQPEGVQRFLLTTSVLDRMSGGLCDALVGGDGGQKTLESLERTNFFVVALDEEKYWYRYHRLFSDVLRHRLRKVQPARIPTLHRRAARWYEDHGHVEDAITHALAAGDAEWAARLVEQNTAAVVMRSEGATLLRWLEGLPEGTVRSRPRLLVAYAIAALFGGRLDDVEPLLRDAERALGGSVETSKANPEELEAMGWLADVPSCVATVRGDLARMRGEASRAIELSRQALARLPKDSPYLRSKATWNLGISSWMGGDLAAAEEAFVELAAGGQGTGKAYLPLLAMYGVGRLRMTRGRLLEAEEAFRWALRPGIGKGKPRLPVAGWAYLGLGELWREWNDLAAATSYLEEGLELGKRVGTAGPLAITYAVLARVKQAQGDMKGAVEAIDRARQSDPEPQVQDPLNPLSAYLARAQLAQGDTEAALRWARKRRLGADDELSYSREVEHLVLARVFVAEGKPEEAVRLLGRLLSAAHAGGRTGSVVEILTLQALLLQKKGHTARAASVLVRALSLAEPEVYVRMFVDEGDPMAALLRHLPAHGASSGYADRLLVALRQSGGDTRMPIGPTVPMYRQPLPEPL</sequence>
<feature type="non-terminal residue" evidence="3">
    <location>
        <position position="844"/>
    </location>
</feature>
<dbReference type="Gene3D" id="1.25.40.10">
    <property type="entry name" value="Tetratricopeptide repeat domain"/>
    <property type="match status" value="1"/>
</dbReference>
<evidence type="ECO:0000313" key="3">
    <source>
        <dbReference type="EMBL" id="CAA9212498.1"/>
    </source>
</evidence>
<dbReference type="Pfam" id="PF25873">
    <property type="entry name" value="WHD_MalT"/>
    <property type="match status" value="1"/>
</dbReference>
<accession>A0A6J4H3Z3</accession>
<dbReference type="InterPro" id="IPR059106">
    <property type="entry name" value="WHD_MalT"/>
</dbReference>
<dbReference type="EMBL" id="CADCTR010000028">
    <property type="protein sequence ID" value="CAA9212498.1"/>
    <property type="molecule type" value="Genomic_DNA"/>
</dbReference>
<dbReference type="SMART" id="SM00028">
    <property type="entry name" value="TPR"/>
    <property type="match status" value="3"/>
</dbReference>
<dbReference type="InterPro" id="IPR041617">
    <property type="entry name" value="TPR_MalT"/>
</dbReference>
<reference evidence="3" key="1">
    <citation type="submission" date="2020-02" db="EMBL/GenBank/DDBJ databases">
        <authorList>
            <person name="Meier V. D."/>
        </authorList>
    </citation>
    <scope>NUCLEOTIDE SEQUENCE</scope>
    <source>
        <strain evidence="3">AVDCRST_MAG93</strain>
    </source>
</reference>
<dbReference type="AlphaFoldDB" id="A0A6J4H3Z3"/>